<proteinExistence type="predicted"/>
<dbReference type="AlphaFoldDB" id="A0A484NWS0"/>
<feature type="region of interest" description="Disordered" evidence="1">
    <location>
        <begin position="19"/>
        <end position="39"/>
    </location>
</feature>
<reference evidence="2" key="1">
    <citation type="submission" date="2019-03" db="EMBL/GenBank/DDBJ databases">
        <authorList>
            <person name="Danneels B."/>
        </authorList>
    </citation>
    <scope>NUCLEOTIDE SEQUENCE</scope>
</reference>
<protein>
    <submittedName>
        <fullName evidence="2">Uncharacterized protein</fullName>
    </submittedName>
</protein>
<dbReference type="EMBL" id="CAADHZ010000026">
    <property type="protein sequence ID" value="VFR35138.1"/>
    <property type="molecule type" value="Genomic_DNA"/>
</dbReference>
<sequence>MPGCPGIWNQSGRVSGMIPKNANLASGENSAPLPLTPTMPRLPVWLE</sequence>
<gene>
    <name evidence="3" type="ORF">ANDO1_2299</name>
    <name evidence="2" type="ORF">ANDO2_2204</name>
</gene>
<evidence type="ECO:0000256" key="1">
    <source>
        <dbReference type="SAM" id="MobiDB-lite"/>
    </source>
</evidence>
<evidence type="ECO:0000313" key="2">
    <source>
        <dbReference type="EMBL" id="VFR17776.1"/>
    </source>
</evidence>
<dbReference type="EMBL" id="CAADIB010000002">
    <property type="protein sequence ID" value="VFR17776.1"/>
    <property type="molecule type" value="Genomic_DNA"/>
</dbReference>
<evidence type="ECO:0000313" key="3">
    <source>
        <dbReference type="EMBL" id="VFR35138.1"/>
    </source>
</evidence>
<accession>A0A484NWS0</accession>
<name>A0A484NWS0_9ZZZZ</name>
<organism evidence="2">
    <name type="scientific">plant metagenome</name>
    <dbReference type="NCBI Taxonomy" id="1297885"/>
    <lineage>
        <taxon>unclassified sequences</taxon>
        <taxon>metagenomes</taxon>
        <taxon>organismal metagenomes</taxon>
    </lineage>
</organism>